<comment type="caution">
    <text evidence="2">The sequence shown here is derived from an EMBL/GenBank/DDBJ whole genome shotgun (WGS) entry which is preliminary data.</text>
</comment>
<dbReference type="Gene3D" id="1.25.40.390">
    <property type="match status" value="2"/>
</dbReference>
<protein>
    <submittedName>
        <fullName evidence="2">RagB/SusD family nutrient uptake outer membrane protein</fullName>
    </submittedName>
</protein>
<sequence length="452" mass="51974">MNTVNKIIFKVCILLLLTACDQYLDQKPRQSYVIPKSLSDFQALLDNDAQVFNQTPGGFVYASDELKITQQGFNAINIVAREYYSWDPNAFVAIENVGDWNRMYQQIFVSNIVLEGLEEIPNDQRNMQWNFLKGQALFVRGYAMYNLLQLFADPYSQENAVNSLGLPYPISSNVNLRYGRGNLEDTYQKMIIDLTEAAELLPSEIQYLTRPSKAAAYLVLAKTYLNFSNYVLAEEYASLSLGIKDDLMDFNDLDPSLTRPIPSFNQEQIYFANQISISQFSNQIHFDQSFLQLYHENDLRRNIYFALNTSTGLTNFRGSYTGNISSFGGLAVDETIFVLAEAKIRNSKLDEASELVNDFLAFRYRSGEIVPVNFQAENDPVDKLFEEKQKQLVFRGTRWNDLRRMMMEGRIQNNLTKVVGEEEFTLVSGEKKWTYLIPFGEVSRNEIPQNPR</sequence>
<dbReference type="EMBL" id="JAKZGO010000009">
    <property type="protein sequence ID" value="MCH7414320.1"/>
    <property type="molecule type" value="Genomic_DNA"/>
</dbReference>
<dbReference type="InterPro" id="IPR033985">
    <property type="entry name" value="SusD-like_N"/>
</dbReference>
<dbReference type="Pfam" id="PF14322">
    <property type="entry name" value="SusD-like_3"/>
    <property type="match status" value="1"/>
</dbReference>
<gene>
    <name evidence="2" type="ORF">MM213_12550</name>
</gene>
<accession>A0ABS9VCZ4</accession>
<evidence type="ECO:0000259" key="1">
    <source>
        <dbReference type="Pfam" id="PF14322"/>
    </source>
</evidence>
<dbReference type="Proteomes" id="UP001165430">
    <property type="component" value="Unassembled WGS sequence"/>
</dbReference>
<organism evidence="2 3">
    <name type="scientific">Belliella alkalica</name>
    <dbReference type="NCBI Taxonomy" id="1730871"/>
    <lineage>
        <taxon>Bacteria</taxon>
        <taxon>Pseudomonadati</taxon>
        <taxon>Bacteroidota</taxon>
        <taxon>Cytophagia</taxon>
        <taxon>Cytophagales</taxon>
        <taxon>Cyclobacteriaceae</taxon>
        <taxon>Belliella</taxon>
    </lineage>
</organism>
<dbReference type="RefSeq" id="WP_241412728.1">
    <property type="nucleotide sequence ID" value="NZ_JAKZGO010000009.1"/>
</dbReference>
<dbReference type="SUPFAM" id="SSF48452">
    <property type="entry name" value="TPR-like"/>
    <property type="match status" value="1"/>
</dbReference>
<name>A0ABS9VCZ4_9BACT</name>
<evidence type="ECO:0000313" key="3">
    <source>
        <dbReference type="Proteomes" id="UP001165430"/>
    </source>
</evidence>
<evidence type="ECO:0000313" key="2">
    <source>
        <dbReference type="EMBL" id="MCH7414320.1"/>
    </source>
</evidence>
<proteinExistence type="predicted"/>
<feature type="domain" description="SusD-like N-terminal" evidence="1">
    <location>
        <begin position="23"/>
        <end position="225"/>
    </location>
</feature>
<reference evidence="2" key="1">
    <citation type="submission" date="2022-03" db="EMBL/GenBank/DDBJ databases">
        <title>De novo assembled genomes of Belliella spp. (Cyclobacteriaceae) strains.</title>
        <authorList>
            <person name="Szabo A."/>
            <person name="Korponai K."/>
            <person name="Felfoldi T."/>
        </authorList>
    </citation>
    <scope>NUCLEOTIDE SEQUENCE</scope>
    <source>
        <strain evidence="2">DSM 111903</strain>
    </source>
</reference>
<dbReference type="InterPro" id="IPR011990">
    <property type="entry name" value="TPR-like_helical_dom_sf"/>
</dbReference>
<keyword evidence="3" id="KW-1185">Reference proteome</keyword>